<proteinExistence type="predicted"/>
<dbReference type="KEGG" id="schv:BRCON_1742"/>
<evidence type="ECO:0000313" key="4">
    <source>
        <dbReference type="Proteomes" id="UP000262583"/>
    </source>
</evidence>
<accession>A0A2Z4Y6G8</accession>
<feature type="signal peptide" evidence="2">
    <location>
        <begin position="1"/>
        <end position="19"/>
    </location>
</feature>
<reference evidence="3 4" key="1">
    <citation type="submission" date="2018-05" db="EMBL/GenBank/DDBJ databases">
        <title>A metagenomic window into the 2 km-deep terrestrial subsurface aquifer revealed taxonomically and functionally diverse microbial community comprising novel uncultured bacterial lineages.</title>
        <authorList>
            <person name="Kadnikov V.V."/>
            <person name="Mardanov A.V."/>
            <person name="Beletsky A.V."/>
            <person name="Banks D."/>
            <person name="Pimenov N.V."/>
            <person name="Frank Y.A."/>
            <person name="Karnachuk O.V."/>
            <person name="Ravin N.V."/>
        </authorList>
    </citation>
    <scope>NUCLEOTIDE SEQUENCE [LARGE SCALE GENOMIC DNA]</scope>
    <source>
        <strain evidence="3">BY</strain>
    </source>
</reference>
<evidence type="ECO:0000313" key="3">
    <source>
        <dbReference type="EMBL" id="AXA36519.1"/>
    </source>
</evidence>
<evidence type="ECO:0000256" key="1">
    <source>
        <dbReference type="SAM" id="MobiDB-lite"/>
    </source>
</evidence>
<dbReference type="Proteomes" id="UP000262583">
    <property type="component" value="Chromosome"/>
</dbReference>
<feature type="chain" id="PRO_5016373386" description="DUF1579 domain-containing protein" evidence="2">
    <location>
        <begin position="20"/>
        <end position="225"/>
    </location>
</feature>
<feature type="region of interest" description="Disordered" evidence="1">
    <location>
        <begin position="36"/>
        <end position="66"/>
    </location>
</feature>
<gene>
    <name evidence="3" type="ORF">BRCON_1742</name>
</gene>
<feature type="compositionally biased region" description="Low complexity" evidence="1">
    <location>
        <begin position="36"/>
        <end position="49"/>
    </location>
</feature>
<evidence type="ECO:0008006" key="5">
    <source>
        <dbReference type="Google" id="ProtNLM"/>
    </source>
</evidence>
<sequence length="225" mass="25076">MIAFLFAFTMWGLTAPASAGWVKNLLGLGKDEAAATAQSADKSAKDSQAGKTEKPSGEAQPTPDPEKVKKLKAALDWETPPKDLLDRYVGTWQGDFWVYTTDGRLEQRNKVRITYTLQADGTLKMEMLSGDLISKMWVTKVTATYKVDGKQIICTVVQPTGETFKQIGHYNDGSVFFVSQIPDGVEHQRERIDGKRLLVDGFGVYGSLKKKDDHHVFIGRFLKQE</sequence>
<keyword evidence="2" id="KW-0732">Signal</keyword>
<dbReference type="EMBL" id="CP030759">
    <property type="protein sequence ID" value="AXA36519.1"/>
    <property type="molecule type" value="Genomic_DNA"/>
</dbReference>
<dbReference type="AlphaFoldDB" id="A0A2Z4Y6G8"/>
<evidence type="ECO:0000256" key="2">
    <source>
        <dbReference type="SAM" id="SignalP"/>
    </source>
</evidence>
<protein>
    <recommendedName>
        <fullName evidence="5">DUF1579 domain-containing protein</fullName>
    </recommendedName>
</protein>
<name>A0A2Z4Y6G8_SUMC1</name>
<organism evidence="3 4">
    <name type="scientific">Sumerlaea chitinivorans</name>
    <dbReference type="NCBI Taxonomy" id="2250252"/>
    <lineage>
        <taxon>Bacteria</taxon>
        <taxon>Candidatus Sumerlaeota</taxon>
        <taxon>Candidatus Sumerlaeia</taxon>
        <taxon>Candidatus Sumerlaeales</taxon>
        <taxon>Candidatus Sumerlaeaceae</taxon>
        <taxon>Candidatus Sumerlaea</taxon>
    </lineage>
</organism>